<dbReference type="PROSITE" id="PS50885">
    <property type="entry name" value="HAMP"/>
    <property type="match status" value="1"/>
</dbReference>
<evidence type="ECO:0000256" key="1">
    <source>
        <dbReference type="ARBA" id="ARBA00000085"/>
    </source>
</evidence>
<evidence type="ECO:0000313" key="15">
    <source>
        <dbReference type="Proteomes" id="UP000530038"/>
    </source>
</evidence>
<dbReference type="SMART" id="SM00387">
    <property type="entry name" value="HATPase_c"/>
    <property type="match status" value="1"/>
</dbReference>
<dbReference type="Gene3D" id="3.30.565.10">
    <property type="entry name" value="Histidine kinase-like ATPase, C-terminal domain"/>
    <property type="match status" value="1"/>
</dbReference>
<feature type="domain" description="HAMP" evidence="13">
    <location>
        <begin position="191"/>
        <end position="244"/>
    </location>
</feature>
<evidence type="ECO:0000259" key="12">
    <source>
        <dbReference type="PROSITE" id="PS50109"/>
    </source>
</evidence>
<feature type="transmembrane region" description="Helical" evidence="11">
    <location>
        <begin position="12"/>
        <end position="37"/>
    </location>
</feature>
<dbReference type="InterPro" id="IPR005467">
    <property type="entry name" value="His_kinase_dom"/>
</dbReference>
<keyword evidence="10 11" id="KW-0472">Membrane</keyword>
<protein>
    <recommendedName>
        <fullName evidence="3">histidine kinase</fullName>
        <ecNumber evidence="3">2.7.13.3</ecNumber>
    </recommendedName>
</protein>
<evidence type="ECO:0000256" key="8">
    <source>
        <dbReference type="ARBA" id="ARBA00022989"/>
    </source>
</evidence>
<dbReference type="InterPro" id="IPR003661">
    <property type="entry name" value="HisK_dim/P_dom"/>
</dbReference>
<evidence type="ECO:0000256" key="11">
    <source>
        <dbReference type="SAM" id="Phobius"/>
    </source>
</evidence>
<reference evidence="14 15" key="1">
    <citation type="submission" date="2020-07" db="EMBL/GenBank/DDBJ databases">
        <title>Characterization of Pectobacterium aroidearum strains causing soft rot on Amorphophallus konjac.</title>
        <authorList>
            <person name="Xie H."/>
        </authorList>
    </citation>
    <scope>NUCLEOTIDE SEQUENCE [LARGE SCALE GENOMIC DNA]</scope>
    <source>
        <strain evidence="14 15">MY10</strain>
    </source>
</reference>
<dbReference type="SUPFAM" id="SSF47384">
    <property type="entry name" value="Homodimeric domain of signal transducing histidine kinase"/>
    <property type="match status" value="1"/>
</dbReference>
<keyword evidence="8 11" id="KW-1133">Transmembrane helix</keyword>
<dbReference type="InterPro" id="IPR050428">
    <property type="entry name" value="TCS_sensor_his_kinase"/>
</dbReference>
<organism evidence="14 15">
    <name type="scientific">Pectobacterium aroidearum</name>
    <dbReference type="NCBI Taxonomy" id="1201031"/>
    <lineage>
        <taxon>Bacteria</taxon>
        <taxon>Pseudomonadati</taxon>
        <taxon>Pseudomonadota</taxon>
        <taxon>Gammaproteobacteria</taxon>
        <taxon>Enterobacterales</taxon>
        <taxon>Pectobacteriaceae</taxon>
        <taxon>Pectobacterium</taxon>
    </lineage>
</organism>
<evidence type="ECO:0000256" key="7">
    <source>
        <dbReference type="ARBA" id="ARBA00022777"/>
    </source>
</evidence>
<dbReference type="PANTHER" id="PTHR45436:SF15">
    <property type="entry name" value="SENSOR HISTIDINE KINASE CUSS"/>
    <property type="match status" value="1"/>
</dbReference>
<gene>
    <name evidence="14" type="ORF">H2Y56_05065</name>
</gene>
<keyword evidence="6 11" id="KW-0812">Transmembrane</keyword>
<dbReference type="Pfam" id="PF02518">
    <property type="entry name" value="HATPase_c"/>
    <property type="match status" value="1"/>
</dbReference>
<comment type="subcellular location">
    <subcellularLocation>
        <location evidence="2">Membrane</location>
        <topology evidence="2">Multi-pass membrane protein</topology>
    </subcellularLocation>
</comment>
<dbReference type="SMART" id="SM00304">
    <property type="entry name" value="HAMP"/>
    <property type="match status" value="1"/>
</dbReference>
<dbReference type="InterPro" id="IPR036097">
    <property type="entry name" value="HisK_dim/P_sf"/>
</dbReference>
<evidence type="ECO:0000256" key="3">
    <source>
        <dbReference type="ARBA" id="ARBA00012438"/>
    </source>
</evidence>
<dbReference type="PROSITE" id="PS50109">
    <property type="entry name" value="HIS_KIN"/>
    <property type="match status" value="1"/>
</dbReference>
<dbReference type="InterPro" id="IPR003660">
    <property type="entry name" value="HAMP_dom"/>
</dbReference>
<dbReference type="EMBL" id="JACERK010000002">
    <property type="protein sequence ID" value="MBA5231488.1"/>
    <property type="molecule type" value="Genomic_DNA"/>
</dbReference>
<dbReference type="SMART" id="SM00388">
    <property type="entry name" value="HisKA"/>
    <property type="match status" value="1"/>
</dbReference>
<dbReference type="GO" id="GO:0016301">
    <property type="term" value="F:kinase activity"/>
    <property type="evidence" value="ECO:0007669"/>
    <property type="project" value="UniProtKB-KW"/>
</dbReference>
<keyword evidence="5" id="KW-0808">Transferase</keyword>
<comment type="catalytic activity">
    <reaction evidence="1">
        <text>ATP + protein L-histidine = ADP + protein N-phospho-L-histidine.</text>
        <dbReference type="EC" id="2.7.13.3"/>
    </reaction>
</comment>
<name>A0ABR5ZAF2_9GAMM</name>
<dbReference type="Pfam" id="PF00672">
    <property type="entry name" value="HAMP"/>
    <property type="match status" value="1"/>
</dbReference>
<evidence type="ECO:0000259" key="13">
    <source>
        <dbReference type="PROSITE" id="PS50885"/>
    </source>
</evidence>
<comment type="caution">
    <text evidence="14">The sequence shown here is derived from an EMBL/GenBank/DDBJ whole genome shotgun (WGS) entry which is preliminary data.</text>
</comment>
<evidence type="ECO:0000256" key="2">
    <source>
        <dbReference type="ARBA" id="ARBA00004141"/>
    </source>
</evidence>
<keyword evidence="4" id="KW-0597">Phosphoprotein</keyword>
<feature type="transmembrane region" description="Helical" evidence="11">
    <location>
        <begin position="166"/>
        <end position="188"/>
    </location>
</feature>
<evidence type="ECO:0000256" key="10">
    <source>
        <dbReference type="ARBA" id="ARBA00023136"/>
    </source>
</evidence>
<dbReference type="InterPro" id="IPR003594">
    <property type="entry name" value="HATPase_dom"/>
</dbReference>
<accession>A0ABR5ZAF2</accession>
<keyword evidence="7 14" id="KW-0418">Kinase</keyword>
<dbReference type="Proteomes" id="UP000530038">
    <property type="component" value="Unassembled WGS sequence"/>
</dbReference>
<keyword evidence="15" id="KW-1185">Reference proteome</keyword>
<feature type="domain" description="Histidine kinase" evidence="12">
    <location>
        <begin position="252"/>
        <end position="451"/>
    </location>
</feature>
<dbReference type="PANTHER" id="PTHR45436">
    <property type="entry name" value="SENSOR HISTIDINE KINASE YKOH"/>
    <property type="match status" value="1"/>
</dbReference>
<dbReference type="CDD" id="cd00082">
    <property type="entry name" value="HisKA"/>
    <property type="match status" value="1"/>
</dbReference>
<dbReference type="InterPro" id="IPR036890">
    <property type="entry name" value="HATPase_C_sf"/>
</dbReference>
<evidence type="ECO:0000313" key="14">
    <source>
        <dbReference type="EMBL" id="MBA5231488.1"/>
    </source>
</evidence>
<keyword evidence="9" id="KW-0902">Two-component regulatory system</keyword>
<evidence type="ECO:0000256" key="4">
    <source>
        <dbReference type="ARBA" id="ARBA00022553"/>
    </source>
</evidence>
<evidence type="ECO:0000256" key="5">
    <source>
        <dbReference type="ARBA" id="ARBA00022679"/>
    </source>
</evidence>
<sequence>MRFKAKWTHSLAFRILLAYIAGALLSIGLLVVLGWAAQERLPGMDMTDRTQNLARSLLFDTSGKPVGFAETTEHPAWIYQSIGQETAYRVLDESGMIVLSSSGAEVWPHAGDIARLASGRFDIQANGRDFEGATERIEHNGKVWFVQLTASERLINFLHQEFAVPFIRLGVISLGLILLLIFGVCAFLSLRFSLKPLRVASHAASQISPKSLNARLSVDQVPLEIAPLINSFNTALARIEQGFRIQQDFLAQAAHELKTPLTLIRAEVELMECPDEFRKPLLAYVNHLTRHVQQLLLLAEASEPLSYEFEDIDIQNIVNDTAEYLETLANEAGVRLDTQNRTNNTIWHADRGAIFTLLKNLIENSIQHAPSGSAISIVIDSDRVCIRDRGSGVPDNQIPFLFSRFWRGTHRRDTGAGLGLAICQEICEAHGWRISAENVDPGMLMIVERSP</sequence>
<dbReference type="EC" id="2.7.13.3" evidence="3"/>
<dbReference type="SUPFAM" id="SSF55874">
    <property type="entry name" value="ATPase domain of HSP90 chaperone/DNA topoisomerase II/histidine kinase"/>
    <property type="match status" value="1"/>
</dbReference>
<dbReference type="Gene3D" id="1.10.287.130">
    <property type="match status" value="1"/>
</dbReference>
<evidence type="ECO:0000256" key="6">
    <source>
        <dbReference type="ARBA" id="ARBA00022692"/>
    </source>
</evidence>
<evidence type="ECO:0000256" key="9">
    <source>
        <dbReference type="ARBA" id="ARBA00023012"/>
    </source>
</evidence>
<dbReference type="Pfam" id="PF00512">
    <property type="entry name" value="HisKA"/>
    <property type="match status" value="1"/>
</dbReference>
<proteinExistence type="predicted"/>